<evidence type="ECO:0000313" key="2">
    <source>
        <dbReference type="Proteomes" id="UP000051576"/>
    </source>
</evidence>
<dbReference type="Proteomes" id="UP000051576">
    <property type="component" value="Unassembled WGS sequence"/>
</dbReference>
<dbReference type="AlphaFoldDB" id="A0A0R2CLU6"/>
<dbReference type="EMBL" id="AYYX01000004">
    <property type="protein sequence ID" value="KRM89529.1"/>
    <property type="molecule type" value="Genomic_DNA"/>
</dbReference>
<dbReference type="RefSeq" id="WP_026049442.1">
    <property type="nucleotide sequence ID" value="NZ_AHYZ01000044.1"/>
</dbReference>
<dbReference type="PATRIC" id="fig|1133569.4.peg.1522"/>
<proteinExistence type="predicted"/>
<evidence type="ECO:0000313" key="1">
    <source>
        <dbReference type="EMBL" id="KRM89529.1"/>
    </source>
</evidence>
<reference evidence="1 2" key="1">
    <citation type="journal article" date="2015" name="Genome Announc.">
        <title>Expanding the biotechnology potential of lactobacilli through comparative genomics of 213 strains and associated genera.</title>
        <authorList>
            <person name="Sun Z."/>
            <person name="Harris H.M."/>
            <person name="McCann A."/>
            <person name="Guo C."/>
            <person name="Argimon S."/>
            <person name="Zhang W."/>
            <person name="Yang X."/>
            <person name="Jeffery I.B."/>
            <person name="Cooney J.C."/>
            <person name="Kagawa T.F."/>
            <person name="Liu W."/>
            <person name="Song Y."/>
            <person name="Salvetti E."/>
            <person name="Wrobel A."/>
            <person name="Rasinkangas P."/>
            <person name="Parkhill J."/>
            <person name="Rea M.C."/>
            <person name="O'Sullivan O."/>
            <person name="Ritari J."/>
            <person name="Douillard F.P."/>
            <person name="Paul Ross R."/>
            <person name="Yang R."/>
            <person name="Briner A.E."/>
            <person name="Felis G.E."/>
            <person name="de Vos W.M."/>
            <person name="Barrangou R."/>
            <person name="Klaenhammer T.R."/>
            <person name="Caufield P.W."/>
            <person name="Cui Y."/>
            <person name="Zhang H."/>
            <person name="O'Toole P.W."/>
        </authorList>
    </citation>
    <scope>NUCLEOTIDE SEQUENCE [LARGE SCALE GENOMIC DNA]</scope>
    <source>
        <strain evidence="1 2">DSM 20605</strain>
    </source>
</reference>
<protein>
    <submittedName>
        <fullName evidence="1">Uncharacterized protein</fullName>
    </submittedName>
</protein>
<comment type="caution">
    <text evidence="1">The sequence shown here is derived from an EMBL/GenBank/DDBJ whole genome shotgun (WGS) entry which is preliminary data.</text>
</comment>
<dbReference type="STRING" id="1133569.FD21_GL001386"/>
<keyword evidence="2" id="KW-1185">Reference proteome</keyword>
<organism evidence="1 2">
    <name type="scientific">Liquorilactobacillus vini DSM 20605</name>
    <dbReference type="NCBI Taxonomy" id="1133569"/>
    <lineage>
        <taxon>Bacteria</taxon>
        <taxon>Bacillati</taxon>
        <taxon>Bacillota</taxon>
        <taxon>Bacilli</taxon>
        <taxon>Lactobacillales</taxon>
        <taxon>Lactobacillaceae</taxon>
        <taxon>Liquorilactobacillus</taxon>
    </lineage>
</organism>
<dbReference type="OrthoDB" id="2248172at2"/>
<gene>
    <name evidence="1" type="ORF">FD21_GL001386</name>
</gene>
<accession>A0A0R2CLU6</accession>
<name>A0A0R2CLU6_9LACO</name>
<sequence>MEATHLNNSDFEAQIIKQRLKLYFTPYIKARYEILVVNDIFAHSYNFFFNIYRPLKLPHSIPLRRITFYRLEFLENVVANIRTEYKFSFVFRNFGKQRWPSNFTLISKQ</sequence>